<dbReference type="AlphaFoldDB" id="A0A2M8LVT0"/>
<organism evidence="1 2">
    <name type="scientific">Streptomyces carminius</name>
    <dbReference type="NCBI Taxonomy" id="2665496"/>
    <lineage>
        <taxon>Bacteria</taxon>
        <taxon>Bacillati</taxon>
        <taxon>Actinomycetota</taxon>
        <taxon>Actinomycetes</taxon>
        <taxon>Kitasatosporales</taxon>
        <taxon>Streptomycetaceae</taxon>
        <taxon>Streptomyces</taxon>
    </lineage>
</organism>
<reference evidence="1 2" key="1">
    <citation type="submission" date="2017-11" db="EMBL/GenBank/DDBJ databases">
        <title>Streptomyces carmine sp. nov., a novel actinomycete isolated from Sophora alopecuroides in Xinjiang, China.</title>
        <authorList>
            <person name="Wang Y."/>
            <person name="Luo X."/>
            <person name="Wan C."/>
            <person name="Zhang L."/>
        </authorList>
    </citation>
    <scope>NUCLEOTIDE SEQUENCE [LARGE SCALE GENOMIC DNA]</scope>
    <source>
        <strain evidence="1 2">TRM SA0054</strain>
    </source>
</reference>
<name>A0A2M8LVT0_9ACTN</name>
<proteinExistence type="predicted"/>
<accession>A0A2M8LVT0</accession>
<evidence type="ECO:0000313" key="2">
    <source>
        <dbReference type="Proteomes" id="UP000230407"/>
    </source>
</evidence>
<dbReference type="Proteomes" id="UP000230407">
    <property type="component" value="Unassembled WGS sequence"/>
</dbReference>
<protein>
    <submittedName>
        <fullName evidence="1">Uncharacterized protein</fullName>
    </submittedName>
</protein>
<sequence>MTGVLSTLIAVLGTLLGAVVTHLFQRTATKRSQDFTAQQQLRSERMAVYSDFAGAVTEFRRGQHDRWHRKNEDPDSTACFDARVEAYRLRGVALHALFRVQLIASSQALVDAAQHAYKLTSDAHRASSKTELSTLGEQARQALESFISMASSDVR</sequence>
<gene>
    <name evidence="1" type="ORF">CUT44_19950</name>
</gene>
<evidence type="ECO:0000313" key="1">
    <source>
        <dbReference type="EMBL" id="PJE96067.1"/>
    </source>
</evidence>
<comment type="caution">
    <text evidence="1">The sequence shown here is derived from an EMBL/GenBank/DDBJ whole genome shotgun (WGS) entry which is preliminary data.</text>
</comment>
<keyword evidence="2" id="KW-1185">Reference proteome</keyword>
<dbReference type="EMBL" id="PGGW01000060">
    <property type="protein sequence ID" value="PJE96067.1"/>
    <property type="molecule type" value="Genomic_DNA"/>
</dbReference>
<dbReference type="RefSeq" id="WP_100203253.1">
    <property type="nucleotide sequence ID" value="NZ_PGGW01000060.1"/>
</dbReference>